<organism evidence="1">
    <name type="scientific">marine sediment metagenome</name>
    <dbReference type="NCBI Taxonomy" id="412755"/>
    <lineage>
        <taxon>unclassified sequences</taxon>
        <taxon>metagenomes</taxon>
        <taxon>ecological metagenomes</taxon>
    </lineage>
</organism>
<sequence>MAKEKPEYEVVEEFSVMANQIVEKYPEEFYGVEVDKVRCVKIINKDRSDKKPSLWQLTAVKMPMLLDSPYGWYITLHASDWDSLSEKHQLLLVSQILCGLPTDATEGRVNGFDSKDFKLMQRTFKTIDYLDDPDIPHILEEDISWVKK</sequence>
<proteinExistence type="predicted"/>
<reference evidence="1" key="1">
    <citation type="journal article" date="2015" name="Nature">
        <title>Complex archaea that bridge the gap between prokaryotes and eukaryotes.</title>
        <authorList>
            <person name="Spang A."/>
            <person name="Saw J.H."/>
            <person name="Jorgensen S.L."/>
            <person name="Zaremba-Niedzwiedzka K."/>
            <person name="Martijn J."/>
            <person name="Lind A.E."/>
            <person name="van Eijk R."/>
            <person name="Schleper C."/>
            <person name="Guy L."/>
            <person name="Ettema T.J."/>
        </authorList>
    </citation>
    <scope>NUCLEOTIDE SEQUENCE</scope>
</reference>
<accession>A0A0F9K3A4</accession>
<protein>
    <submittedName>
        <fullName evidence="1">Uncharacterized protein</fullName>
    </submittedName>
</protein>
<dbReference type="AlphaFoldDB" id="A0A0F9K3A4"/>
<name>A0A0F9K3A4_9ZZZZ</name>
<dbReference type="EMBL" id="LAZR01014635">
    <property type="protein sequence ID" value="KKM16613.1"/>
    <property type="molecule type" value="Genomic_DNA"/>
</dbReference>
<comment type="caution">
    <text evidence="1">The sequence shown here is derived from an EMBL/GenBank/DDBJ whole genome shotgun (WGS) entry which is preliminary data.</text>
</comment>
<gene>
    <name evidence="1" type="ORF">LCGC14_1684000</name>
</gene>
<evidence type="ECO:0000313" key="1">
    <source>
        <dbReference type="EMBL" id="KKM16613.1"/>
    </source>
</evidence>